<dbReference type="Gene3D" id="3.30.420.10">
    <property type="entry name" value="Ribonuclease H-like superfamily/Ribonuclease H"/>
    <property type="match status" value="1"/>
</dbReference>
<protein>
    <submittedName>
        <fullName evidence="5">3'-5' exonuclease</fullName>
    </submittedName>
</protein>
<dbReference type="InterPro" id="IPR012337">
    <property type="entry name" value="RNaseH-like_sf"/>
</dbReference>
<evidence type="ECO:0000313" key="5">
    <source>
        <dbReference type="EMBL" id="QFZ85007.1"/>
    </source>
</evidence>
<dbReference type="SUPFAM" id="SSF53098">
    <property type="entry name" value="Ribonuclease H-like"/>
    <property type="match status" value="1"/>
</dbReference>
<keyword evidence="3 5" id="KW-0269">Exonuclease</keyword>
<dbReference type="GO" id="GO:0003676">
    <property type="term" value="F:nucleic acid binding"/>
    <property type="evidence" value="ECO:0007669"/>
    <property type="project" value="InterPro"/>
</dbReference>
<feature type="domain" description="Exonuclease" evidence="4">
    <location>
        <begin position="4"/>
        <end position="179"/>
    </location>
</feature>
<evidence type="ECO:0000313" key="6">
    <source>
        <dbReference type="Proteomes" id="UP000326780"/>
    </source>
</evidence>
<evidence type="ECO:0000259" key="4">
    <source>
        <dbReference type="SMART" id="SM00479"/>
    </source>
</evidence>
<dbReference type="PANTHER" id="PTHR30231:SF4">
    <property type="entry name" value="PROTEIN NEN2"/>
    <property type="match status" value="1"/>
</dbReference>
<keyword evidence="2" id="KW-0378">Hydrolase</keyword>
<dbReference type="RefSeq" id="WP_153283623.1">
    <property type="nucleotide sequence ID" value="NZ_CP045644.1"/>
</dbReference>
<dbReference type="Proteomes" id="UP000326780">
    <property type="component" value="Chromosome"/>
</dbReference>
<dbReference type="PANTHER" id="PTHR30231">
    <property type="entry name" value="DNA POLYMERASE III SUBUNIT EPSILON"/>
    <property type="match status" value="1"/>
</dbReference>
<dbReference type="GO" id="GO:0005829">
    <property type="term" value="C:cytosol"/>
    <property type="evidence" value="ECO:0007669"/>
    <property type="project" value="TreeGrafter"/>
</dbReference>
<gene>
    <name evidence="5" type="ORF">GFK26_20705</name>
</gene>
<dbReference type="CDD" id="cd06127">
    <property type="entry name" value="DEDDh"/>
    <property type="match status" value="1"/>
</dbReference>
<evidence type="ECO:0000256" key="3">
    <source>
        <dbReference type="ARBA" id="ARBA00022839"/>
    </source>
</evidence>
<dbReference type="InterPro" id="IPR013520">
    <property type="entry name" value="Ribonucl_H"/>
</dbReference>
<dbReference type="GO" id="GO:0006259">
    <property type="term" value="P:DNA metabolic process"/>
    <property type="evidence" value="ECO:0007669"/>
    <property type="project" value="UniProtKB-ARBA"/>
</dbReference>
<reference evidence="5 6" key="1">
    <citation type="submission" date="2019-10" db="EMBL/GenBank/DDBJ databases">
        <title>Complete genome sequence of Variovorax paradoxus 5C-2.</title>
        <authorList>
            <person name="Gogoleva N.E."/>
            <person name="Balkin A.S."/>
        </authorList>
    </citation>
    <scope>NUCLEOTIDE SEQUENCE [LARGE SCALE GENOMIC DNA]</scope>
    <source>
        <strain evidence="5 6">5C-2</strain>
    </source>
</reference>
<dbReference type="GO" id="GO:0008408">
    <property type="term" value="F:3'-5' exonuclease activity"/>
    <property type="evidence" value="ECO:0007669"/>
    <property type="project" value="TreeGrafter"/>
</dbReference>
<dbReference type="AlphaFoldDB" id="A0A5Q0M831"/>
<name>A0A5Q0M831_VARPD</name>
<organism evidence="5 6">
    <name type="scientific">Variovorax paradoxus</name>
    <dbReference type="NCBI Taxonomy" id="34073"/>
    <lineage>
        <taxon>Bacteria</taxon>
        <taxon>Pseudomonadati</taxon>
        <taxon>Pseudomonadota</taxon>
        <taxon>Betaproteobacteria</taxon>
        <taxon>Burkholderiales</taxon>
        <taxon>Comamonadaceae</taxon>
        <taxon>Variovorax</taxon>
    </lineage>
</organism>
<evidence type="ECO:0000256" key="2">
    <source>
        <dbReference type="ARBA" id="ARBA00022801"/>
    </source>
</evidence>
<sequence>MREHYISVDIETSGPIPGEFSMLSLGASVVDDDGKTFYVQLKPLNRNAVPEALAVTGLSLEALERDGTAPAIAMADFASWLEAARPNGAKPVFVGLNAPFDWSFVNYYFVRFCGSNPFGHTALDIKAMYMGATGCTWSQTTSSQMAKRLLPKKKGTHNALDDALYQAELFRLVRGLTFRQPGDC</sequence>
<dbReference type="Pfam" id="PF00929">
    <property type="entry name" value="RNase_T"/>
    <property type="match status" value="1"/>
</dbReference>
<keyword evidence="1" id="KW-0540">Nuclease</keyword>
<proteinExistence type="predicted"/>
<dbReference type="SMART" id="SM00479">
    <property type="entry name" value="EXOIII"/>
    <property type="match status" value="1"/>
</dbReference>
<evidence type="ECO:0000256" key="1">
    <source>
        <dbReference type="ARBA" id="ARBA00022722"/>
    </source>
</evidence>
<dbReference type="InterPro" id="IPR036397">
    <property type="entry name" value="RNaseH_sf"/>
</dbReference>
<accession>A0A5Q0M831</accession>
<dbReference type="EMBL" id="CP045644">
    <property type="protein sequence ID" value="QFZ85007.1"/>
    <property type="molecule type" value="Genomic_DNA"/>
</dbReference>